<sequence length="130" mass="15129">ANPADVFAFVTYRVNHRKLNEAMTGVMIELILRECIEEAQAESSLSKPRVDNNVKIELRKNDIRKENERSQKYREGIIGEFENIVINKAPHSDNIKDEHLNERGYKAEKFEAIMYSLGPNKEYIAINNYE</sequence>
<accession>A0A699L0K1</accession>
<comment type="caution">
    <text evidence="1">The sequence shown here is derived from an EMBL/GenBank/DDBJ whole genome shotgun (WGS) entry which is preliminary data.</text>
</comment>
<dbReference type="AlphaFoldDB" id="A0A699L0K1"/>
<evidence type="ECO:0000313" key="1">
    <source>
        <dbReference type="EMBL" id="GFB20303.1"/>
    </source>
</evidence>
<proteinExistence type="predicted"/>
<gene>
    <name evidence="1" type="ORF">Tci_692274</name>
</gene>
<organism evidence="1">
    <name type="scientific">Tanacetum cinerariifolium</name>
    <name type="common">Dalmatian daisy</name>
    <name type="synonym">Chrysanthemum cinerariifolium</name>
    <dbReference type="NCBI Taxonomy" id="118510"/>
    <lineage>
        <taxon>Eukaryota</taxon>
        <taxon>Viridiplantae</taxon>
        <taxon>Streptophyta</taxon>
        <taxon>Embryophyta</taxon>
        <taxon>Tracheophyta</taxon>
        <taxon>Spermatophyta</taxon>
        <taxon>Magnoliopsida</taxon>
        <taxon>eudicotyledons</taxon>
        <taxon>Gunneridae</taxon>
        <taxon>Pentapetalae</taxon>
        <taxon>asterids</taxon>
        <taxon>campanulids</taxon>
        <taxon>Asterales</taxon>
        <taxon>Asteraceae</taxon>
        <taxon>Asteroideae</taxon>
        <taxon>Anthemideae</taxon>
        <taxon>Anthemidinae</taxon>
        <taxon>Tanacetum</taxon>
    </lineage>
</organism>
<dbReference type="EMBL" id="BKCJ010574491">
    <property type="protein sequence ID" value="GFB20303.1"/>
    <property type="molecule type" value="Genomic_DNA"/>
</dbReference>
<protein>
    <submittedName>
        <fullName evidence="1">Uncharacterized protein</fullName>
    </submittedName>
</protein>
<name>A0A699L0K1_TANCI</name>
<reference evidence="1" key="1">
    <citation type="journal article" date="2019" name="Sci. Rep.">
        <title>Draft genome of Tanacetum cinerariifolium, the natural source of mosquito coil.</title>
        <authorList>
            <person name="Yamashiro T."/>
            <person name="Shiraishi A."/>
            <person name="Satake H."/>
            <person name="Nakayama K."/>
        </authorList>
    </citation>
    <scope>NUCLEOTIDE SEQUENCE</scope>
</reference>
<feature type="non-terminal residue" evidence="1">
    <location>
        <position position="1"/>
    </location>
</feature>